<accession>A0A6J4U3U7</accession>
<evidence type="ECO:0000313" key="2">
    <source>
        <dbReference type="EMBL" id="CAA9537377.1"/>
    </source>
</evidence>
<organism evidence="2">
    <name type="scientific">uncultured Thermomicrobiales bacterium</name>
    <dbReference type="NCBI Taxonomy" id="1645740"/>
    <lineage>
        <taxon>Bacteria</taxon>
        <taxon>Pseudomonadati</taxon>
        <taxon>Thermomicrobiota</taxon>
        <taxon>Thermomicrobia</taxon>
        <taxon>Thermomicrobiales</taxon>
        <taxon>environmental samples</taxon>
    </lineage>
</organism>
<feature type="non-terminal residue" evidence="2">
    <location>
        <position position="45"/>
    </location>
</feature>
<feature type="non-terminal residue" evidence="2">
    <location>
        <position position="1"/>
    </location>
</feature>
<reference evidence="2" key="1">
    <citation type="submission" date="2020-02" db="EMBL/GenBank/DDBJ databases">
        <authorList>
            <person name="Meier V. D."/>
        </authorList>
    </citation>
    <scope>NUCLEOTIDE SEQUENCE</scope>
    <source>
        <strain evidence="2">AVDCRST_MAG73</strain>
    </source>
</reference>
<protein>
    <submittedName>
        <fullName evidence="2">Uncharacterized protein</fullName>
    </submittedName>
</protein>
<proteinExistence type="predicted"/>
<evidence type="ECO:0000256" key="1">
    <source>
        <dbReference type="SAM" id="MobiDB-lite"/>
    </source>
</evidence>
<dbReference type="AlphaFoldDB" id="A0A6J4U3U7"/>
<sequence>DRRRRLVAVPLGTRSIPSPPDPRLSRCTGLRHRGRVPYLRGRRGL</sequence>
<gene>
    <name evidence="2" type="ORF">AVDCRST_MAG73-1548</name>
</gene>
<feature type="region of interest" description="Disordered" evidence="1">
    <location>
        <begin position="1"/>
        <end position="28"/>
    </location>
</feature>
<name>A0A6J4U3U7_9BACT</name>
<dbReference type="EMBL" id="CADCWE010000092">
    <property type="protein sequence ID" value="CAA9537377.1"/>
    <property type="molecule type" value="Genomic_DNA"/>
</dbReference>